<organism evidence="1 2">
    <name type="scientific">Hymenobacter humi</name>
    <dbReference type="NCBI Taxonomy" id="1411620"/>
    <lineage>
        <taxon>Bacteria</taxon>
        <taxon>Pseudomonadati</taxon>
        <taxon>Bacteroidota</taxon>
        <taxon>Cytophagia</taxon>
        <taxon>Cytophagales</taxon>
        <taxon>Hymenobacteraceae</taxon>
        <taxon>Hymenobacter</taxon>
    </lineage>
</organism>
<accession>A0ABW2U3U8</accession>
<dbReference type="InterPro" id="IPR051913">
    <property type="entry name" value="GH2_Domain-Containing"/>
</dbReference>
<proteinExistence type="predicted"/>
<gene>
    <name evidence="1" type="ORF">ACFQT0_10145</name>
</gene>
<evidence type="ECO:0000313" key="1">
    <source>
        <dbReference type="EMBL" id="MFC7667704.1"/>
    </source>
</evidence>
<dbReference type="RefSeq" id="WP_380202442.1">
    <property type="nucleotide sequence ID" value="NZ_JBHTEK010000001.1"/>
</dbReference>
<dbReference type="Gene3D" id="2.60.120.260">
    <property type="entry name" value="Galactose-binding domain-like"/>
    <property type="match status" value="1"/>
</dbReference>
<comment type="caution">
    <text evidence="1">The sequence shown here is derived from an EMBL/GenBank/DDBJ whole genome shotgun (WGS) entry which is preliminary data.</text>
</comment>
<evidence type="ECO:0008006" key="3">
    <source>
        <dbReference type="Google" id="ProtNLM"/>
    </source>
</evidence>
<evidence type="ECO:0000313" key="2">
    <source>
        <dbReference type="Proteomes" id="UP001596513"/>
    </source>
</evidence>
<reference evidence="2" key="1">
    <citation type="journal article" date="2019" name="Int. J. Syst. Evol. Microbiol.">
        <title>The Global Catalogue of Microorganisms (GCM) 10K type strain sequencing project: providing services to taxonomists for standard genome sequencing and annotation.</title>
        <authorList>
            <consortium name="The Broad Institute Genomics Platform"/>
            <consortium name="The Broad Institute Genome Sequencing Center for Infectious Disease"/>
            <person name="Wu L."/>
            <person name="Ma J."/>
        </authorList>
    </citation>
    <scope>NUCLEOTIDE SEQUENCE [LARGE SCALE GENOMIC DNA]</scope>
    <source>
        <strain evidence="2">JCM 19635</strain>
    </source>
</reference>
<dbReference type="InterPro" id="IPR008979">
    <property type="entry name" value="Galactose-bd-like_sf"/>
</dbReference>
<name>A0ABW2U3U8_9BACT</name>
<dbReference type="PANTHER" id="PTHR42732:SF1">
    <property type="entry name" value="BETA-MANNOSIDASE"/>
    <property type="match status" value="1"/>
</dbReference>
<dbReference type="EMBL" id="JBHTEK010000001">
    <property type="protein sequence ID" value="MFC7667704.1"/>
    <property type="molecule type" value="Genomic_DNA"/>
</dbReference>
<dbReference type="Proteomes" id="UP001596513">
    <property type="component" value="Unassembled WGS sequence"/>
</dbReference>
<protein>
    <recommendedName>
        <fullName evidence="3">Beta-galactosidase</fullName>
    </recommendedName>
</protein>
<dbReference type="SUPFAM" id="SSF49785">
    <property type="entry name" value="Galactose-binding domain-like"/>
    <property type="match status" value="1"/>
</dbReference>
<sequence>MAWASDAHAQTTPRTTIPLLDNWRTVADDKNQQAFAGFEQPNFKDQSWQTVAVPHNWDAYEGYRRQRHGNRHGYAWYRKTFATPASQKDARYFLFLKAWVPMPRCG</sequence>
<dbReference type="PANTHER" id="PTHR42732">
    <property type="entry name" value="BETA-GALACTOSIDASE"/>
    <property type="match status" value="1"/>
</dbReference>
<keyword evidence="2" id="KW-1185">Reference proteome</keyword>